<sequence length="353" mass="39050">MCSFRPQEGQQSIECMLKTTRTDCIVELLKKLKNTAVPKSIDSGEAITYLAVKDTILNNVISFFDTSKSLDAAKPVSELCVDHQKLANAVLERTFDSHMQLLRHRLKEAESEAEMWRKVALLGQRTLMQNSSSDVTALLFATREQHRCHGTQTSLEDVPPNTNPTTTRLPSSNSLSAVEQLLAAHAENLVALLNQKVDLLCNANFSQLTENRSPLGDTKPKTAIYTGSDSDRCDRSLPGTTFEATCAPLKRRNFKVASNPIAPTKNCATKSPTDRQKVAIPSSQKHADGAAFARQDVISPNVCARYVETHDITQPLYVLHALQLNPRNGGSSDNVTRFPRNEERRLSSRLPPL</sequence>
<evidence type="ECO:0000313" key="2">
    <source>
        <dbReference type="EMBL" id="KPA75543.1"/>
    </source>
</evidence>
<name>A0A0M9FT79_LEPPY</name>
<evidence type="ECO:0000313" key="3">
    <source>
        <dbReference type="Proteomes" id="UP000037923"/>
    </source>
</evidence>
<dbReference type="OMA" id="VDHQKLA"/>
<dbReference type="Proteomes" id="UP000037923">
    <property type="component" value="Unassembled WGS sequence"/>
</dbReference>
<evidence type="ECO:0000256" key="1">
    <source>
        <dbReference type="SAM" id="MobiDB-lite"/>
    </source>
</evidence>
<dbReference type="GeneID" id="26908717"/>
<dbReference type="RefSeq" id="XP_015653982.1">
    <property type="nucleotide sequence ID" value="XM_015807443.1"/>
</dbReference>
<accession>A0A0M9FT79</accession>
<feature type="region of interest" description="Disordered" evidence="1">
    <location>
        <begin position="328"/>
        <end position="353"/>
    </location>
</feature>
<organism evidence="2 3">
    <name type="scientific">Leptomonas pyrrhocoris</name>
    <name type="common">Firebug parasite</name>
    <dbReference type="NCBI Taxonomy" id="157538"/>
    <lineage>
        <taxon>Eukaryota</taxon>
        <taxon>Discoba</taxon>
        <taxon>Euglenozoa</taxon>
        <taxon>Kinetoplastea</taxon>
        <taxon>Metakinetoplastina</taxon>
        <taxon>Trypanosomatida</taxon>
        <taxon>Trypanosomatidae</taxon>
        <taxon>Leishmaniinae</taxon>
        <taxon>Leptomonas</taxon>
    </lineage>
</organism>
<protein>
    <submittedName>
        <fullName evidence="2">Uncharacterized protein</fullName>
    </submittedName>
</protein>
<feature type="compositionally biased region" description="Low complexity" evidence="1">
    <location>
        <begin position="159"/>
        <end position="171"/>
    </location>
</feature>
<keyword evidence="3" id="KW-1185">Reference proteome</keyword>
<comment type="caution">
    <text evidence="2">The sequence shown here is derived from an EMBL/GenBank/DDBJ whole genome shotgun (WGS) entry which is preliminary data.</text>
</comment>
<dbReference type="OrthoDB" id="261740at2759"/>
<dbReference type="AlphaFoldDB" id="A0A0M9FT79"/>
<reference evidence="2 3" key="1">
    <citation type="submission" date="2015-07" db="EMBL/GenBank/DDBJ databases">
        <title>High-quality genome of monoxenous trypanosomatid Leptomonas pyrrhocoris.</title>
        <authorList>
            <person name="Flegontov P."/>
            <person name="Butenko A."/>
            <person name="Firsov S."/>
            <person name="Vlcek C."/>
            <person name="Logacheva M.D."/>
            <person name="Field M."/>
            <person name="Filatov D."/>
            <person name="Flegontova O."/>
            <person name="Gerasimov E."/>
            <person name="Jackson A.P."/>
            <person name="Kelly S."/>
            <person name="Opperdoes F."/>
            <person name="O'Reilly A."/>
            <person name="Votypka J."/>
            <person name="Yurchenko V."/>
            <person name="Lukes J."/>
        </authorList>
    </citation>
    <scope>NUCLEOTIDE SEQUENCE [LARGE SCALE GENOMIC DNA]</scope>
    <source>
        <strain evidence="2">H10</strain>
    </source>
</reference>
<dbReference type="EMBL" id="LGTL01000024">
    <property type="protein sequence ID" value="KPA75543.1"/>
    <property type="molecule type" value="Genomic_DNA"/>
</dbReference>
<gene>
    <name evidence="2" type="ORF">ABB37_08433</name>
</gene>
<dbReference type="VEuPathDB" id="TriTrypDB:LpyrH10_24_0730"/>
<proteinExistence type="predicted"/>
<feature type="region of interest" description="Disordered" evidence="1">
    <location>
        <begin position="150"/>
        <end position="171"/>
    </location>
</feature>